<dbReference type="InterPro" id="IPR010953">
    <property type="entry name" value="Citrate_synthase_typ-I"/>
</dbReference>
<dbReference type="CDD" id="cd06114">
    <property type="entry name" value="EcCS_like"/>
    <property type="match status" value="1"/>
</dbReference>
<dbReference type="NCBIfam" id="TIGR01798">
    <property type="entry name" value="cit_synth_I"/>
    <property type="match status" value="1"/>
</dbReference>
<evidence type="ECO:0000256" key="3">
    <source>
        <dbReference type="ARBA" id="ARBA00022532"/>
    </source>
</evidence>
<dbReference type="UniPathway" id="UPA00223">
    <property type="reaction ID" value="UER00717"/>
</dbReference>
<comment type="pathway">
    <text evidence="1 9">Carbohydrate metabolism; tricarboxylic acid cycle; isocitrate from oxaloacetate: step 1/2.</text>
</comment>
<evidence type="ECO:0000313" key="12">
    <source>
        <dbReference type="Proteomes" id="UP000054608"/>
    </source>
</evidence>
<dbReference type="InterPro" id="IPR002020">
    <property type="entry name" value="Citrate_synthase"/>
</dbReference>
<sequence>MTTKTAQLILDGHSPVELPVYTPTLGKDVIDIQKLGSVGAFTYDPGFVSTASCESKITYIDGDEGVLLYRGYPIEQLAEKKDFLDVSYLLMNGELPTADEKKSFVSLINNHTMVHQQMYRFLDGFRRDAHPMAIMVGIVGALSAFYHESMDLTNQHDRYISAIRLIAKMPTLAAMSYKYSVGQPYMYPQNKMSYAENFLHMMFGVPSEEYVPDPTIVDAMDKIFILHADHEQNASTSTVRLAGSTGANPFACISAGIGALWGPAHGGANEACLNMLKEIGDIKNISHYIKRAKDKDDPFRLMGFGHRVYRSYDPRAKVMRETCHKVLEAVGAHDAPIFKLAMELERIALEDDYFVEKKLYPNVDFYSGITLSAIGIPTNMYTVIFALARTVGWMSHWMEMVASKSKIGRPRQLYTGEKLRQVP</sequence>
<evidence type="ECO:0000256" key="4">
    <source>
        <dbReference type="ARBA" id="ARBA00022679"/>
    </source>
</evidence>
<dbReference type="EMBL" id="LNYT01000006">
    <property type="protein sequence ID" value="KTD49482.1"/>
    <property type="molecule type" value="Genomic_DNA"/>
</dbReference>
<evidence type="ECO:0000256" key="9">
    <source>
        <dbReference type="RuleBase" id="RU003370"/>
    </source>
</evidence>
<dbReference type="InterPro" id="IPR019810">
    <property type="entry name" value="Citrate_synthase_AS"/>
</dbReference>
<evidence type="ECO:0000256" key="2">
    <source>
        <dbReference type="ARBA" id="ARBA00010566"/>
    </source>
</evidence>
<gene>
    <name evidence="11" type="primary">gltA</name>
    <name evidence="11" type="ORF">Lrub_0581</name>
</gene>
<feature type="active site" evidence="8">
    <location>
        <position position="364"/>
    </location>
</feature>
<name>A0A0W0XY33_9GAMM</name>
<reference evidence="11 12" key="1">
    <citation type="submission" date="2015-11" db="EMBL/GenBank/DDBJ databases">
        <title>Genomic analysis of 38 Legionella species identifies large and diverse effector repertoires.</title>
        <authorList>
            <person name="Burstein D."/>
            <person name="Amaro F."/>
            <person name="Zusman T."/>
            <person name="Lifshitz Z."/>
            <person name="Cohen O."/>
            <person name="Gilbert J.A."/>
            <person name="Pupko T."/>
            <person name="Shuman H.A."/>
            <person name="Segal G."/>
        </authorList>
    </citation>
    <scope>NUCLEOTIDE SEQUENCE [LARGE SCALE GENOMIC DNA]</scope>
    <source>
        <strain evidence="11 12">WA-270A-C2</strain>
    </source>
</reference>
<dbReference type="PRINTS" id="PR00143">
    <property type="entry name" value="CITRTSNTHASE"/>
</dbReference>
<proteinExistence type="inferred from homology"/>
<dbReference type="PANTHER" id="PTHR42871">
    <property type="entry name" value="CITRATE SYNTHASE"/>
    <property type="match status" value="1"/>
</dbReference>
<dbReference type="OrthoDB" id="9800864at2"/>
<dbReference type="AlphaFoldDB" id="A0A0W0XY33"/>
<evidence type="ECO:0000256" key="10">
    <source>
        <dbReference type="RuleBase" id="RU003406"/>
    </source>
</evidence>
<dbReference type="FunFam" id="1.10.230.10:FF:000002">
    <property type="entry name" value="Citrate synthase"/>
    <property type="match status" value="1"/>
</dbReference>
<evidence type="ECO:0000256" key="8">
    <source>
        <dbReference type="PIRSR" id="PIRSR001369-1"/>
    </source>
</evidence>
<dbReference type="InterPro" id="IPR016142">
    <property type="entry name" value="Citrate_synth-like_lrg_a-sub"/>
</dbReference>
<dbReference type="Gene3D" id="1.10.230.10">
    <property type="entry name" value="Cytochrome P450-Terp, domain 2"/>
    <property type="match status" value="1"/>
</dbReference>
<dbReference type="GO" id="GO:0006099">
    <property type="term" value="P:tricarboxylic acid cycle"/>
    <property type="evidence" value="ECO:0007669"/>
    <property type="project" value="UniProtKB-UniRule"/>
</dbReference>
<evidence type="ECO:0000256" key="5">
    <source>
        <dbReference type="ARBA" id="ARBA00049288"/>
    </source>
</evidence>
<dbReference type="GO" id="GO:0036440">
    <property type="term" value="F:citrate synthase activity"/>
    <property type="evidence" value="ECO:0007669"/>
    <property type="project" value="UniProtKB-EC"/>
</dbReference>
<dbReference type="SUPFAM" id="SSF48256">
    <property type="entry name" value="Citrate synthase"/>
    <property type="match status" value="1"/>
</dbReference>
<keyword evidence="3 9" id="KW-0816">Tricarboxylic acid cycle</keyword>
<comment type="caution">
    <text evidence="11">The sequence shown here is derived from an EMBL/GenBank/DDBJ whole genome shotgun (WGS) entry which is preliminary data.</text>
</comment>
<dbReference type="InterPro" id="IPR016143">
    <property type="entry name" value="Citrate_synth-like_sm_a-sub"/>
</dbReference>
<dbReference type="InterPro" id="IPR024176">
    <property type="entry name" value="Citrate_synthase_bac-typ"/>
</dbReference>
<organism evidence="11 12">
    <name type="scientific">Legionella rubrilucens</name>
    <dbReference type="NCBI Taxonomy" id="458"/>
    <lineage>
        <taxon>Bacteria</taxon>
        <taxon>Pseudomonadati</taxon>
        <taxon>Pseudomonadota</taxon>
        <taxon>Gammaproteobacteria</taxon>
        <taxon>Legionellales</taxon>
        <taxon>Legionellaceae</taxon>
        <taxon>Legionella</taxon>
    </lineage>
</organism>
<dbReference type="GO" id="GO:0005737">
    <property type="term" value="C:cytoplasm"/>
    <property type="evidence" value="ECO:0007669"/>
    <property type="project" value="InterPro"/>
</dbReference>
<dbReference type="RefSeq" id="WP_058530710.1">
    <property type="nucleotide sequence ID" value="NZ_CAAAIN010000003.1"/>
</dbReference>
<keyword evidence="4 7" id="KW-0808">Transferase</keyword>
<comment type="catalytic activity">
    <reaction evidence="5 9">
        <text>oxaloacetate + acetyl-CoA + H2O = citrate + CoA + H(+)</text>
        <dbReference type="Rhea" id="RHEA:16845"/>
        <dbReference type="ChEBI" id="CHEBI:15377"/>
        <dbReference type="ChEBI" id="CHEBI:15378"/>
        <dbReference type="ChEBI" id="CHEBI:16452"/>
        <dbReference type="ChEBI" id="CHEBI:16947"/>
        <dbReference type="ChEBI" id="CHEBI:57287"/>
        <dbReference type="ChEBI" id="CHEBI:57288"/>
        <dbReference type="EC" id="2.3.3.16"/>
    </reaction>
</comment>
<dbReference type="Pfam" id="PF00285">
    <property type="entry name" value="Citrate_synt"/>
    <property type="match status" value="1"/>
</dbReference>
<evidence type="ECO:0000313" key="11">
    <source>
        <dbReference type="EMBL" id="KTD49482.1"/>
    </source>
</evidence>
<dbReference type="InterPro" id="IPR036969">
    <property type="entry name" value="Citrate_synthase_sf"/>
</dbReference>
<keyword evidence="12" id="KW-1185">Reference proteome</keyword>
<evidence type="ECO:0000256" key="7">
    <source>
        <dbReference type="PIRNR" id="PIRNR001369"/>
    </source>
</evidence>
<feature type="active site" evidence="8">
    <location>
        <position position="306"/>
    </location>
</feature>
<dbReference type="PATRIC" id="fig|458.5.peg.602"/>
<dbReference type="PANTHER" id="PTHR42871:SF1">
    <property type="entry name" value="CITRATE SYNTHASE"/>
    <property type="match status" value="1"/>
</dbReference>
<dbReference type="Gene3D" id="2.20.28.60">
    <property type="match status" value="1"/>
</dbReference>
<comment type="similarity">
    <text evidence="2 7 10">Belongs to the citrate synthase family.</text>
</comment>
<dbReference type="PIRSF" id="PIRSF001369">
    <property type="entry name" value="Citrate_synth"/>
    <property type="match status" value="1"/>
</dbReference>
<protein>
    <recommendedName>
        <fullName evidence="6 7">Citrate synthase</fullName>
    </recommendedName>
</protein>
<dbReference type="PROSITE" id="PS00480">
    <property type="entry name" value="CITRATE_SYNTHASE"/>
    <property type="match status" value="1"/>
</dbReference>
<evidence type="ECO:0000256" key="6">
    <source>
        <dbReference type="NCBIfam" id="TIGR01798"/>
    </source>
</evidence>
<accession>A0A0W0XY33</accession>
<evidence type="ECO:0000256" key="1">
    <source>
        <dbReference type="ARBA" id="ARBA00004751"/>
    </source>
</evidence>
<dbReference type="Gene3D" id="1.10.580.10">
    <property type="entry name" value="Citrate Synthase, domain 1"/>
    <property type="match status" value="1"/>
</dbReference>
<dbReference type="NCBIfam" id="NF004126">
    <property type="entry name" value="PRK05614.1"/>
    <property type="match status" value="1"/>
</dbReference>
<dbReference type="STRING" id="458.Lrub_0581"/>
<dbReference type="Proteomes" id="UP000054608">
    <property type="component" value="Unassembled WGS sequence"/>
</dbReference>